<dbReference type="EMBL" id="BMAW01123261">
    <property type="protein sequence ID" value="GFU02509.1"/>
    <property type="molecule type" value="Genomic_DNA"/>
</dbReference>
<sequence>MYFAESTALIADVSGDLVHPNGGGKLVCGEEIRWQSESSSIDKFYTSGTYVHLNSRTHTEKYNRYDFTPLRILVSFDGILEMTMQSFDKSIGFLMIGTASYSVSTEKIAQFFEKV</sequence>
<gene>
    <name evidence="1" type="ORF">NPIL_702081</name>
</gene>
<name>A0A8X6U869_NEPPI</name>
<proteinExistence type="predicted"/>
<protein>
    <submittedName>
        <fullName evidence="1">Uncharacterized protein</fullName>
    </submittedName>
</protein>
<evidence type="ECO:0000313" key="1">
    <source>
        <dbReference type="EMBL" id="GFU02509.1"/>
    </source>
</evidence>
<comment type="caution">
    <text evidence="1">The sequence shown here is derived from an EMBL/GenBank/DDBJ whole genome shotgun (WGS) entry which is preliminary data.</text>
</comment>
<dbReference type="Proteomes" id="UP000887013">
    <property type="component" value="Unassembled WGS sequence"/>
</dbReference>
<accession>A0A8X6U869</accession>
<reference evidence="1" key="1">
    <citation type="submission" date="2020-08" db="EMBL/GenBank/DDBJ databases">
        <title>Multicomponent nature underlies the extraordinary mechanical properties of spider dragline silk.</title>
        <authorList>
            <person name="Kono N."/>
            <person name="Nakamura H."/>
            <person name="Mori M."/>
            <person name="Yoshida Y."/>
            <person name="Ohtoshi R."/>
            <person name="Malay A.D."/>
            <person name="Moran D.A.P."/>
            <person name="Tomita M."/>
            <person name="Numata K."/>
            <person name="Arakawa K."/>
        </authorList>
    </citation>
    <scope>NUCLEOTIDE SEQUENCE</scope>
</reference>
<evidence type="ECO:0000313" key="2">
    <source>
        <dbReference type="Proteomes" id="UP000887013"/>
    </source>
</evidence>
<dbReference type="AlphaFoldDB" id="A0A8X6U869"/>
<keyword evidence="2" id="KW-1185">Reference proteome</keyword>
<organism evidence="1 2">
    <name type="scientific">Nephila pilipes</name>
    <name type="common">Giant wood spider</name>
    <name type="synonym">Nephila maculata</name>
    <dbReference type="NCBI Taxonomy" id="299642"/>
    <lineage>
        <taxon>Eukaryota</taxon>
        <taxon>Metazoa</taxon>
        <taxon>Ecdysozoa</taxon>
        <taxon>Arthropoda</taxon>
        <taxon>Chelicerata</taxon>
        <taxon>Arachnida</taxon>
        <taxon>Araneae</taxon>
        <taxon>Araneomorphae</taxon>
        <taxon>Entelegynae</taxon>
        <taxon>Araneoidea</taxon>
        <taxon>Nephilidae</taxon>
        <taxon>Nephila</taxon>
    </lineage>
</organism>